<evidence type="ECO:0000313" key="2">
    <source>
        <dbReference type="Proteomes" id="UP000051804"/>
    </source>
</evidence>
<dbReference type="Proteomes" id="UP000051804">
    <property type="component" value="Unassembled WGS sequence"/>
</dbReference>
<sequence>MQNMQTKPNRLHAVTHAVVATSKQFFELPATTQVMPVAQLTQFVNQALAKQYLVTLHFQDGTTLSGRIVRPIGERFLIQAYHSNLVRVFALAELRYINRVAA</sequence>
<proteinExistence type="predicted"/>
<comment type="caution">
    <text evidence="1">The sequence shown here is derived from an EMBL/GenBank/DDBJ whole genome shotgun (WGS) entry which is preliminary data.</text>
</comment>
<accession>A0A0R1JTC8</accession>
<dbReference type="EMBL" id="AZDJ01000001">
    <property type="protein sequence ID" value="KRK74299.1"/>
    <property type="molecule type" value="Genomic_DNA"/>
</dbReference>
<dbReference type="AlphaFoldDB" id="A0A0R1JTC8"/>
<dbReference type="STRING" id="1291734.FD02_GL000900"/>
<reference evidence="1 2" key="1">
    <citation type="journal article" date="2015" name="Genome Announc.">
        <title>Expanding the biotechnology potential of lactobacilli through comparative genomics of 213 strains and associated genera.</title>
        <authorList>
            <person name="Sun Z."/>
            <person name="Harris H.M."/>
            <person name="McCann A."/>
            <person name="Guo C."/>
            <person name="Argimon S."/>
            <person name="Zhang W."/>
            <person name="Yang X."/>
            <person name="Jeffery I.B."/>
            <person name="Cooney J.C."/>
            <person name="Kagawa T.F."/>
            <person name="Liu W."/>
            <person name="Song Y."/>
            <person name="Salvetti E."/>
            <person name="Wrobel A."/>
            <person name="Rasinkangas P."/>
            <person name="Parkhill J."/>
            <person name="Rea M.C."/>
            <person name="O'Sullivan O."/>
            <person name="Ritari J."/>
            <person name="Douillard F.P."/>
            <person name="Paul Ross R."/>
            <person name="Yang R."/>
            <person name="Briner A.E."/>
            <person name="Felis G.E."/>
            <person name="de Vos W.M."/>
            <person name="Barrangou R."/>
            <person name="Klaenhammer T.R."/>
            <person name="Caufield P.W."/>
            <person name="Cui Y."/>
            <person name="Zhang H."/>
            <person name="O'Toole P.W."/>
        </authorList>
    </citation>
    <scope>NUCLEOTIDE SEQUENCE [LARGE SCALE GENOMIC DNA]</scope>
    <source>
        <strain evidence="1 2">JCM 17158</strain>
    </source>
</reference>
<dbReference type="PATRIC" id="fig|1291734.4.peg.927"/>
<protein>
    <recommendedName>
        <fullName evidence="3">DUF2642 domain-containing protein</fullName>
    </recommendedName>
</protein>
<keyword evidence="2" id="KW-1185">Reference proteome</keyword>
<evidence type="ECO:0000313" key="1">
    <source>
        <dbReference type="EMBL" id="KRK74299.1"/>
    </source>
</evidence>
<evidence type="ECO:0008006" key="3">
    <source>
        <dbReference type="Google" id="ProtNLM"/>
    </source>
</evidence>
<name>A0A0R1JTC8_9LACO</name>
<gene>
    <name evidence="1" type="ORF">FD02_GL000900</name>
</gene>
<dbReference type="RefSeq" id="WP_054723769.1">
    <property type="nucleotide sequence ID" value="NZ_BBAM01000163.1"/>
</dbReference>
<organism evidence="1 2">
    <name type="scientific">Lacticaseibacillus nasuensis JCM 17158</name>
    <dbReference type="NCBI Taxonomy" id="1291734"/>
    <lineage>
        <taxon>Bacteria</taxon>
        <taxon>Bacillati</taxon>
        <taxon>Bacillota</taxon>
        <taxon>Bacilli</taxon>
        <taxon>Lactobacillales</taxon>
        <taxon>Lactobacillaceae</taxon>
        <taxon>Lacticaseibacillus</taxon>
    </lineage>
</organism>